<keyword evidence="1" id="KW-0285">Flavoprotein</keyword>
<dbReference type="SUPFAM" id="SSF51905">
    <property type="entry name" value="FAD/NAD(P)-binding domain"/>
    <property type="match status" value="2"/>
</dbReference>
<dbReference type="Proteomes" id="UP000308133">
    <property type="component" value="Unassembled WGS sequence"/>
</dbReference>
<name>A0A4U7B7N7_9PEZI</name>
<accession>A0A4U7B7N7</accession>
<dbReference type="InterPro" id="IPR050346">
    <property type="entry name" value="FMO-like"/>
</dbReference>
<dbReference type="AlphaFoldDB" id="A0A4U7B7N7"/>
<evidence type="ECO:0008006" key="6">
    <source>
        <dbReference type="Google" id="ProtNLM"/>
    </source>
</evidence>
<protein>
    <recommendedName>
        <fullName evidence="6">FAD/NAD(P)-binding domain-containing protein</fullName>
    </recommendedName>
</protein>
<dbReference type="GO" id="GO:0016491">
    <property type="term" value="F:oxidoreductase activity"/>
    <property type="evidence" value="ECO:0007669"/>
    <property type="project" value="UniProtKB-KW"/>
</dbReference>
<organism evidence="4 5">
    <name type="scientific">Elsinoe australis</name>
    <dbReference type="NCBI Taxonomy" id="40998"/>
    <lineage>
        <taxon>Eukaryota</taxon>
        <taxon>Fungi</taxon>
        <taxon>Dikarya</taxon>
        <taxon>Ascomycota</taxon>
        <taxon>Pezizomycotina</taxon>
        <taxon>Dothideomycetes</taxon>
        <taxon>Dothideomycetidae</taxon>
        <taxon>Myriangiales</taxon>
        <taxon>Elsinoaceae</taxon>
        <taxon>Elsinoe</taxon>
    </lineage>
</organism>
<sequence length="564" mass="61901">MDSKKDEYDLIVIGAGWFGLAAAKTYLELHPSERILVIESANSCGGTWGNERLYAGLKSNNIVGSYEYPDFPMDEAIYGIKSGDHIPAAILHKYLTAYAKKFGVFNRTVFETKVESLEPTSTGGWKINATSRGTTSTLYSKKTILACGLTSEPNMLSFPGQKEFDAPYFHSKDFYAQSTTLKTSRNAVILGGAKSALDIAYAYVHEGATVDLVIRPDGKGPVWLAPPYVTPFKKKTEELLHTRFLTWFSPCPWGSEDGFGLIRRLLHATFIGQWLVRFFWHQLGSDVITAHGYDSHPETAKLKPWHSAFWIASGLSIHNYPTPIFDLVKSGRIRVHIANVTSLSPRTVHLSTGASLPSDVLIAATGWKKTPSLKFLNFSLSPLPAASPPSALDALTARADKEILASFPALSRQPALNFKPDESSPLQLHRFLVPIQHLGARNIAFAGAVSTVSTSICAAVQALWISAFFDGELRRDVAAAGGQDTAAYEAVRNSRWGRWRYPCGYGASVPDLAFDCLPYFDLLVGDLGLVRRRKDGWWGEVTGAYKPGDYAGLVGEWKGLVGRL</sequence>
<keyword evidence="2" id="KW-0274">FAD</keyword>
<evidence type="ECO:0000256" key="1">
    <source>
        <dbReference type="ARBA" id="ARBA00022630"/>
    </source>
</evidence>
<evidence type="ECO:0000256" key="3">
    <source>
        <dbReference type="ARBA" id="ARBA00023002"/>
    </source>
</evidence>
<evidence type="ECO:0000313" key="5">
    <source>
        <dbReference type="Proteomes" id="UP000308133"/>
    </source>
</evidence>
<dbReference type="PANTHER" id="PTHR23023">
    <property type="entry name" value="DIMETHYLANILINE MONOOXYGENASE"/>
    <property type="match status" value="1"/>
</dbReference>
<dbReference type="Gene3D" id="3.50.50.60">
    <property type="entry name" value="FAD/NAD(P)-binding domain"/>
    <property type="match status" value="1"/>
</dbReference>
<dbReference type="PRINTS" id="PR00411">
    <property type="entry name" value="PNDRDTASEI"/>
</dbReference>
<dbReference type="InterPro" id="IPR036188">
    <property type="entry name" value="FAD/NAD-bd_sf"/>
</dbReference>
<evidence type="ECO:0000256" key="2">
    <source>
        <dbReference type="ARBA" id="ARBA00022827"/>
    </source>
</evidence>
<comment type="caution">
    <text evidence="4">The sequence shown here is derived from an EMBL/GenBank/DDBJ whole genome shotgun (WGS) entry which is preliminary data.</text>
</comment>
<keyword evidence="3" id="KW-0560">Oxidoreductase</keyword>
<evidence type="ECO:0000313" key="4">
    <source>
        <dbReference type="EMBL" id="TKX25795.1"/>
    </source>
</evidence>
<proteinExistence type="predicted"/>
<dbReference type="Pfam" id="PF13738">
    <property type="entry name" value="Pyr_redox_3"/>
    <property type="match status" value="1"/>
</dbReference>
<gene>
    <name evidence="4" type="ORF">C1H76_1941</name>
</gene>
<dbReference type="EMBL" id="PTQR01000024">
    <property type="protein sequence ID" value="TKX25795.1"/>
    <property type="molecule type" value="Genomic_DNA"/>
</dbReference>
<reference evidence="4 5" key="1">
    <citation type="submission" date="2018-02" db="EMBL/GenBank/DDBJ databases">
        <title>Draft genome sequences of Elsinoe sp., causing black scab on jojoba.</title>
        <authorList>
            <person name="Stodart B."/>
            <person name="Jeffress S."/>
            <person name="Ash G."/>
            <person name="Arun Chinnappa K."/>
        </authorList>
    </citation>
    <scope>NUCLEOTIDE SEQUENCE [LARGE SCALE GENOMIC DNA]</scope>
    <source>
        <strain evidence="4 5">Hillstone_2</strain>
    </source>
</reference>